<reference evidence="3" key="1">
    <citation type="journal article" date="2021" name="BMC Genomics">
        <title>Chromosome-level genome assembly and manually-curated proteome of model necrotroph Parastagonospora nodorum Sn15 reveals a genome-wide trove of candidate effector homologs, and redundancy of virulence-related functions within an accessory chromosome.</title>
        <authorList>
            <person name="Bertazzoni S."/>
            <person name="Jones D.A.B."/>
            <person name="Phan H.T."/>
            <person name="Tan K.-C."/>
            <person name="Hane J.K."/>
        </authorList>
    </citation>
    <scope>NUCLEOTIDE SEQUENCE [LARGE SCALE GENOMIC DNA]</scope>
    <source>
        <strain evidence="3">SN15 / ATCC MYA-4574 / FGSC 10173)</strain>
    </source>
</reference>
<name>A0A7U2F293_PHANO</name>
<feature type="compositionally biased region" description="Basic and acidic residues" evidence="1">
    <location>
        <begin position="96"/>
        <end position="110"/>
    </location>
</feature>
<evidence type="ECO:0000313" key="2">
    <source>
        <dbReference type="EMBL" id="QRC96303.1"/>
    </source>
</evidence>
<dbReference type="VEuPathDB" id="FungiDB:JI435_012420"/>
<feature type="compositionally biased region" description="Low complexity" evidence="1">
    <location>
        <begin position="18"/>
        <end position="34"/>
    </location>
</feature>
<keyword evidence="3" id="KW-1185">Reference proteome</keyword>
<dbReference type="AlphaFoldDB" id="A0A7U2F293"/>
<gene>
    <name evidence="2" type="ORF">JI435_012420</name>
</gene>
<organism evidence="2 3">
    <name type="scientific">Phaeosphaeria nodorum (strain SN15 / ATCC MYA-4574 / FGSC 10173)</name>
    <name type="common">Glume blotch fungus</name>
    <name type="synonym">Parastagonospora nodorum</name>
    <dbReference type="NCBI Taxonomy" id="321614"/>
    <lineage>
        <taxon>Eukaryota</taxon>
        <taxon>Fungi</taxon>
        <taxon>Dikarya</taxon>
        <taxon>Ascomycota</taxon>
        <taxon>Pezizomycotina</taxon>
        <taxon>Dothideomycetes</taxon>
        <taxon>Pleosporomycetidae</taxon>
        <taxon>Pleosporales</taxon>
        <taxon>Pleosporineae</taxon>
        <taxon>Phaeosphaeriaceae</taxon>
        <taxon>Parastagonospora</taxon>
    </lineage>
</organism>
<dbReference type="RefSeq" id="XP_001791891.1">
    <property type="nucleotide sequence ID" value="XM_001791839.1"/>
</dbReference>
<feature type="compositionally biased region" description="Polar residues" evidence="1">
    <location>
        <begin position="80"/>
        <end position="91"/>
    </location>
</feature>
<sequence length="142" mass="15306">MPDRRLKNANNVAPGHKTAQQHSSTAAQQHSSTAAPPPSVDDGFAGQAEATIGTIAKPISRLCSTTVFGAQSRAKRPGHSSVSSPQFTASLTKKRPNFDIDGRRSHDQGRKPPMRCSGYRWQVMSRQRQAFSLNTSPAAPPE</sequence>
<dbReference type="Proteomes" id="UP000663193">
    <property type="component" value="Chromosome 6"/>
</dbReference>
<feature type="region of interest" description="Disordered" evidence="1">
    <location>
        <begin position="71"/>
        <end position="116"/>
    </location>
</feature>
<protein>
    <submittedName>
        <fullName evidence="2">Uncharacterized protein</fullName>
    </submittedName>
</protein>
<feature type="region of interest" description="Disordered" evidence="1">
    <location>
        <begin position="1"/>
        <end position="47"/>
    </location>
</feature>
<evidence type="ECO:0000313" key="3">
    <source>
        <dbReference type="Proteomes" id="UP000663193"/>
    </source>
</evidence>
<dbReference type="KEGG" id="pno:SNOG_01242"/>
<proteinExistence type="predicted"/>
<accession>A0A7U2F293</accession>
<dbReference type="EMBL" id="CP069028">
    <property type="protein sequence ID" value="QRC96303.1"/>
    <property type="molecule type" value="Genomic_DNA"/>
</dbReference>
<evidence type="ECO:0000256" key="1">
    <source>
        <dbReference type="SAM" id="MobiDB-lite"/>
    </source>
</evidence>